<reference evidence="11 12" key="1">
    <citation type="submission" date="2022-03" db="EMBL/GenBank/DDBJ databases">
        <authorList>
            <person name="Macdonald S."/>
            <person name="Ahmed S."/>
            <person name="Newling K."/>
        </authorList>
    </citation>
    <scope>NUCLEOTIDE SEQUENCE [LARGE SCALE GENOMIC DNA]</scope>
</reference>
<dbReference type="PANTHER" id="PTHR19918:SF49">
    <property type="entry name" value="ANAPHASE-PROMOTING COMPLEX SUBUNIT 4-LIKE WD40 DOMAIN-CONTAINING PROTEIN"/>
    <property type="match status" value="1"/>
</dbReference>
<dbReference type="Proteomes" id="UP001642260">
    <property type="component" value="Unassembled WGS sequence"/>
</dbReference>
<organism evidence="11 12">
    <name type="scientific">Eruca vesicaria subsp. sativa</name>
    <name type="common">Garden rocket</name>
    <name type="synonym">Eruca sativa</name>
    <dbReference type="NCBI Taxonomy" id="29727"/>
    <lineage>
        <taxon>Eukaryota</taxon>
        <taxon>Viridiplantae</taxon>
        <taxon>Streptophyta</taxon>
        <taxon>Embryophyta</taxon>
        <taxon>Tracheophyta</taxon>
        <taxon>Spermatophyta</taxon>
        <taxon>Magnoliopsida</taxon>
        <taxon>eudicotyledons</taxon>
        <taxon>Gunneridae</taxon>
        <taxon>Pentapetalae</taxon>
        <taxon>rosids</taxon>
        <taxon>malvids</taxon>
        <taxon>Brassicales</taxon>
        <taxon>Brassicaceae</taxon>
        <taxon>Brassiceae</taxon>
        <taxon>Eruca</taxon>
    </lineage>
</organism>
<dbReference type="InterPro" id="IPR019775">
    <property type="entry name" value="WD40_repeat_CS"/>
</dbReference>
<feature type="repeat" description="WD" evidence="8">
    <location>
        <begin position="255"/>
        <end position="287"/>
    </location>
</feature>
<dbReference type="InterPro" id="IPR036322">
    <property type="entry name" value="WD40_repeat_dom_sf"/>
</dbReference>
<feature type="repeat" description="WD" evidence="8">
    <location>
        <begin position="171"/>
        <end position="212"/>
    </location>
</feature>
<comment type="similarity">
    <text evidence="1">Belongs to the WD repeat CDC20/Fizzy family.</text>
</comment>
<dbReference type="PANTHER" id="PTHR19918">
    <property type="entry name" value="CELL DIVISION CYCLE 20 CDC20 FIZZY -RELATED"/>
    <property type="match status" value="1"/>
</dbReference>
<dbReference type="InterPro" id="IPR015943">
    <property type="entry name" value="WD40/YVTN_repeat-like_dom_sf"/>
</dbReference>
<keyword evidence="5" id="KW-0498">Mitosis</keyword>
<evidence type="ECO:0000256" key="4">
    <source>
        <dbReference type="ARBA" id="ARBA00022737"/>
    </source>
</evidence>
<proteinExistence type="inferred from homology"/>
<keyword evidence="6" id="KW-0833">Ubl conjugation pathway</keyword>
<evidence type="ECO:0000256" key="8">
    <source>
        <dbReference type="PROSITE-ProRule" id="PRU00221"/>
    </source>
</evidence>
<keyword evidence="12" id="KW-1185">Reference proteome</keyword>
<dbReference type="Pfam" id="PF24807">
    <property type="entry name" value="WD40_CDC20-Fz"/>
    <property type="match status" value="1"/>
</dbReference>
<sequence length="442" mass="48680">MATASSSSPSHSNSVIPLPRSFLFRNNSKGNFDRFIPNRSAMDFDYAHFALTEGRGEEEKEELSSSRRAYNKSLAETLNLNRTRILAFMNKPYSKEASASSLHLQQFKPPLKPPRRIPNSPDRILDAPGIVDDFYLNILDWGSANMLAIALDNSVCLWNVSTGSATEFVVYEEDKGPVTSLNWAHDGIHLGVGLNNGEVDIWDCESETLQRTLEGCHYTRVGSLAWNSDILTTGGMDGRILNNDVRIRSHVVATYKGHSQEVCGLKWSGCGQRLASGGNDRLVHIWDRSSSTRWLQRLRGHSSAVKALAWCPFQSNLLATGGGEGDRKVKFWNAERGACLNTVDTGSQVSSLLWSKNERELLGSHGSQLTLWKYPSMVKMAELPGHTSRILSMAQSPDGCTVVSIAGDEALKVWNVFGAPETAKKAVPKAAREPFSRVGGIR</sequence>
<dbReference type="InterPro" id="IPR001680">
    <property type="entry name" value="WD40_rpt"/>
</dbReference>
<dbReference type="PROSITE" id="PS50294">
    <property type="entry name" value="WD_REPEATS_REGION"/>
    <property type="match status" value="2"/>
</dbReference>
<keyword evidence="2 8" id="KW-0853">WD repeat</keyword>
<feature type="domain" description="CDC20/Fizzy WD40" evidence="10">
    <location>
        <begin position="125"/>
        <end position="414"/>
    </location>
</feature>
<protein>
    <recommendedName>
        <fullName evidence="10">CDC20/Fizzy WD40 domain-containing protein</fullName>
    </recommendedName>
</protein>
<dbReference type="PROSITE" id="PS00678">
    <property type="entry name" value="WD_REPEATS_1"/>
    <property type="match status" value="1"/>
</dbReference>
<evidence type="ECO:0000313" key="11">
    <source>
        <dbReference type="EMBL" id="CAH8361921.1"/>
    </source>
</evidence>
<gene>
    <name evidence="11" type="ORF">ERUC_LOCUS27677</name>
</gene>
<accession>A0ABC8KSM9</accession>
<dbReference type="InterPro" id="IPR033010">
    <property type="entry name" value="Cdc20/Fizzy"/>
</dbReference>
<feature type="region of interest" description="Disordered" evidence="9">
    <location>
        <begin position="99"/>
        <end position="119"/>
    </location>
</feature>
<keyword evidence="3" id="KW-0132">Cell division</keyword>
<keyword evidence="4" id="KW-0677">Repeat</keyword>
<dbReference type="SUPFAM" id="SSF50978">
    <property type="entry name" value="WD40 repeat-like"/>
    <property type="match status" value="1"/>
</dbReference>
<evidence type="ECO:0000256" key="3">
    <source>
        <dbReference type="ARBA" id="ARBA00022618"/>
    </source>
</evidence>
<evidence type="ECO:0000259" key="10">
    <source>
        <dbReference type="Pfam" id="PF24807"/>
    </source>
</evidence>
<dbReference type="Gene3D" id="2.130.10.10">
    <property type="entry name" value="YVTN repeat-like/Quinoprotein amine dehydrogenase"/>
    <property type="match status" value="1"/>
</dbReference>
<evidence type="ECO:0000256" key="5">
    <source>
        <dbReference type="ARBA" id="ARBA00022776"/>
    </source>
</evidence>
<dbReference type="EMBL" id="CAKOAT010319598">
    <property type="protein sequence ID" value="CAH8361921.1"/>
    <property type="molecule type" value="Genomic_DNA"/>
</dbReference>
<comment type="caution">
    <text evidence="11">The sequence shown here is derived from an EMBL/GenBank/DDBJ whole genome shotgun (WGS) entry which is preliminary data.</text>
</comment>
<evidence type="ECO:0000256" key="1">
    <source>
        <dbReference type="ARBA" id="ARBA00006445"/>
    </source>
</evidence>
<dbReference type="InterPro" id="IPR056150">
    <property type="entry name" value="WD40_CDC20-Fz"/>
</dbReference>
<keyword evidence="7" id="KW-0131">Cell cycle</keyword>
<evidence type="ECO:0000256" key="7">
    <source>
        <dbReference type="ARBA" id="ARBA00023306"/>
    </source>
</evidence>
<dbReference type="AlphaFoldDB" id="A0ABC8KSM9"/>
<dbReference type="PROSITE" id="PS50082">
    <property type="entry name" value="WD_REPEATS_2"/>
    <property type="match status" value="3"/>
</dbReference>
<evidence type="ECO:0000256" key="6">
    <source>
        <dbReference type="ARBA" id="ARBA00022786"/>
    </source>
</evidence>
<feature type="repeat" description="WD" evidence="8">
    <location>
        <begin position="383"/>
        <end position="416"/>
    </location>
</feature>
<evidence type="ECO:0000256" key="9">
    <source>
        <dbReference type="SAM" id="MobiDB-lite"/>
    </source>
</evidence>
<name>A0ABC8KSM9_ERUVS</name>
<dbReference type="GO" id="GO:0051301">
    <property type="term" value="P:cell division"/>
    <property type="evidence" value="ECO:0007669"/>
    <property type="project" value="UniProtKB-KW"/>
</dbReference>
<dbReference type="SMART" id="SM00320">
    <property type="entry name" value="WD40"/>
    <property type="match status" value="6"/>
</dbReference>
<evidence type="ECO:0000313" key="12">
    <source>
        <dbReference type="Proteomes" id="UP001642260"/>
    </source>
</evidence>
<evidence type="ECO:0000256" key="2">
    <source>
        <dbReference type="ARBA" id="ARBA00022574"/>
    </source>
</evidence>